<dbReference type="InterPro" id="IPR023346">
    <property type="entry name" value="Lysozyme-like_dom_sf"/>
</dbReference>
<evidence type="ECO:0000259" key="1">
    <source>
        <dbReference type="PROSITE" id="PS51782"/>
    </source>
</evidence>
<dbReference type="PANTHER" id="PTHR33734:SF22">
    <property type="entry name" value="MEMBRANE-BOUND LYTIC MUREIN TRANSGLYCOSYLASE D"/>
    <property type="match status" value="1"/>
</dbReference>
<feature type="domain" description="LysM" evidence="1">
    <location>
        <begin position="582"/>
        <end position="626"/>
    </location>
</feature>
<proteinExistence type="predicted"/>
<dbReference type="CDD" id="cd00118">
    <property type="entry name" value="LysM"/>
    <property type="match status" value="3"/>
</dbReference>
<sequence length="628" mass="70179">MNIRKRIHFLLYGCWIGIFLLSGCSQSHHTKDVALEQMGAAGGVEVVSELDKIIQQATSYYEEGIEHYKHHRWEDAHQQFDQALEILLEADMDAETHYRLTETYDKLFAQIHKLELEESYRDGLAKNDEREEAESSDELEAFLSATRPEFLEEESSSTSIFENPEGTLGEITIDESDELVMKYVKEFTKDRSQYRKGIERALEYLPTIVPIFKAHKLPAELAFIPLIESNFRVDAVSPAGAVGLWQFVRATGKNYNLKTDSSVDERRDPKKASEAAARYFGDLYGMLGDWDLALAGYYMGEYRVHEAIGRHRTRDINELAETRTFGSGARHYVARIKAAIFVAQHAEQFGLPPVKIHPIGSVVVDVKRGSDLKQLAKALGISHEELCHLNPELKQGKIPAGAGKYALRIPKSTEAVVLAQQFDVVETSVAEEPAEAVVEKKQEVASAKSSTKTVKDDYLIHRVQKGENPSTIAKKYKITVKDIQVANNIRNVKSLQVGQKLKIPTNGKNAATPQATTIAHKVQKGDTLASIAELYQVDLDTLKASNKTKKANNLQIGQTIQVPVKSVKVASTQGTSSDKKMRTYRVKRGDSLSKIAASFGVSVSQLQQWNNFDSGTMLYPGSRITVWY</sequence>
<evidence type="ECO:0000313" key="3">
    <source>
        <dbReference type="Proteomes" id="UP000030700"/>
    </source>
</evidence>
<dbReference type="AlphaFoldDB" id="A0A0S6VSU7"/>
<dbReference type="InterPro" id="IPR018392">
    <property type="entry name" value="LysM"/>
</dbReference>
<evidence type="ECO:0000313" key="2">
    <source>
        <dbReference type="EMBL" id="GAK48980.1"/>
    </source>
</evidence>
<dbReference type="Proteomes" id="UP000030700">
    <property type="component" value="Unassembled WGS sequence"/>
</dbReference>
<dbReference type="CDD" id="cd16894">
    <property type="entry name" value="MltD-like"/>
    <property type="match status" value="1"/>
</dbReference>
<protein>
    <submittedName>
        <fullName evidence="2">Lytic transglycosylase catalytic</fullName>
    </submittedName>
</protein>
<dbReference type="InterPro" id="IPR011990">
    <property type="entry name" value="TPR-like_helical_dom_sf"/>
</dbReference>
<gene>
    <name evidence="2" type="ORF">U14_00197</name>
</gene>
<dbReference type="EMBL" id="DF820455">
    <property type="protein sequence ID" value="GAK48980.1"/>
    <property type="molecule type" value="Genomic_DNA"/>
</dbReference>
<dbReference type="STRING" id="1499966.U14_00197"/>
<dbReference type="Gene3D" id="3.10.350.10">
    <property type="entry name" value="LysM domain"/>
    <property type="match status" value="3"/>
</dbReference>
<dbReference type="PROSITE" id="PS51257">
    <property type="entry name" value="PROKAR_LIPOPROTEIN"/>
    <property type="match status" value="1"/>
</dbReference>
<accession>A0A0S6VSU7</accession>
<dbReference type="InterPro" id="IPR008258">
    <property type="entry name" value="Transglycosylase_SLT_dom_1"/>
</dbReference>
<dbReference type="SMART" id="SM00257">
    <property type="entry name" value="LysM"/>
    <property type="match status" value="4"/>
</dbReference>
<keyword evidence="3" id="KW-1185">Reference proteome</keyword>
<dbReference type="SUPFAM" id="SSF54106">
    <property type="entry name" value="LysM domain"/>
    <property type="match status" value="3"/>
</dbReference>
<organism evidence="2 3">
    <name type="scientific">Candidatus Moduliflexus flocculans</name>
    <dbReference type="NCBI Taxonomy" id="1499966"/>
    <lineage>
        <taxon>Bacteria</taxon>
        <taxon>Candidatus Moduliflexota</taxon>
        <taxon>Candidatus Moduliflexia</taxon>
        <taxon>Candidatus Moduliflexales</taxon>
        <taxon>Candidatus Moduliflexaceae</taxon>
    </lineage>
</organism>
<feature type="domain" description="LysM" evidence="1">
    <location>
        <begin position="518"/>
        <end position="562"/>
    </location>
</feature>
<dbReference type="Pfam" id="PF01476">
    <property type="entry name" value="LysM"/>
    <property type="match status" value="4"/>
</dbReference>
<dbReference type="InterPro" id="IPR036779">
    <property type="entry name" value="LysM_dom_sf"/>
</dbReference>
<dbReference type="PANTHER" id="PTHR33734">
    <property type="entry name" value="LYSM DOMAIN-CONTAINING GPI-ANCHORED PROTEIN 2"/>
    <property type="match status" value="1"/>
</dbReference>
<dbReference type="SUPFAM" id="SSF48452">
    <property type="entry name" value="TPR-like"/>
    <property type="match status" value="1"/>
</dbReference>
<dbReference type="Pfam" id="PF01464">
    <property type="entry name" value="SLT"/>
    <property type="match status" value="1"/>
</dbReference>
<name>A0A0S6VSU7_9BACT</name>
<dbReference type="SUPFAM" id="SSF53955">
    <property type="entry name" value="Lysozyme-like"/>
    <property type="match status" value="1"/>
</dbReference>
<dbReference type="Gene3D" id="1.10.530.10">
    <property type="match status" value="1"/>
</dbReference>
<dbReference type="HOGENOM" id="CLU_009520_1_3_0"/>
<dbReference type="GO" id="GO:0008932">
    <property type="term" value="F:lytic endotransglycosylase activity"/>
    <property type="evidence" value="ECO:0007669"/>
    <property type="project" value="TreeGrafter"/>
</dbReference>
<reference evidence="2 3" key="1">
    <citation type="journal article" date="2015" name="PeerJ">
        <title>First genomic representation of candidate bacterial phylum KSB3 points to enhanced environmental sensing as a trigger of wastewater bulking.</title>
        <authorList>
            <person name="Sekiguchi Y."/>
            <person name="Ohashi A."/>
            <person name="Parks D.H."/>
            <person name="Yamauchi T."/>
            <person name="Tyson G.W."/>
            <person name="Hugenholtz P."/>
        </authorList>
    </citation>
    <scope>NUCLEOTIDE SEQUENCE [LARGE SCALE GENOMIC DNA]</scope>
</reference>
<feature type="domain" description="LysM" evidence="1">
    <location>
        <begin position="459"/>
        <end position="503"/>
    </location>
</feature>
<dbReference type="PROSITE" id="PS51782">
    <property type="entry name" value="LYSM"/>
    <property type="match status" value="3"/>
</dbReference>